<dbReference type="InterPro" id="IPR032789">
    <property type="entry name" value="T2SS-T3SS_pil_N"/>
</dbReference>
<dbReference type="EMBL" id="JABBFW010000005">
    <property type="protein sequence ID" value="NML15300.1"/>
    <property type="molecule type" value="Genomic_DNA"/>
</dbReference>
<protein>
    <submittedName>
        <fullName evidence="5">Type II and III secretion system protein family protein</fullName>
    </submittedName>
</protein>
<evidence type="ECO:0000259" key="3">
    <source>
        <dbReference type="Pfam" id="PF00263"/>
    </source>
</evidence>
<comment type="similarity">
    <text evidence="1">Belongs to the bacterial secretin family.</text>
</comment>
<dbReference type="InterPro" id="IPR050810">
    <property type="entry name" value="Bact_Secretion_Sys_Channel"/>
</dbReference>
<comment type="caution">
    <text evidence="5">The sequence shown here is derived from an EMBL/GenBank/DDBJ whole genome shotgun (WGS) entry which is preliminary data.</text>
</comment>
<evidence type="ECO:0000256" key="2">
    <source>
        <dbReference type="SAM" id="MobiDB-lite"/>
    </source>
</evidence>
<keyword evidence="6" id="KW-1185">Reference proteome</keyword>
<feature type="domain" description="Type II/III secretion system secretin-like" evidence="3">
    <location>
        <begin position="334"/>
        <end position="504"/>
    </location>
</feature>
<feature type="compositionally biased region" description="Low complexity" evidence="2">
    <location>
        <begin position="57"/>
        <end position="85"/>
    </location>
</feature>
<evidence type="ECO:0000256" key="1">
    <source>
        <dbReference type="RuleBase" id="RU004003"/>
    </source>
</evidence>
<feature type="region of interest" description="Disordered" evidence="2">
    <location>
        <begin position="532"/>
        <end position="562"/>
    </location>
</feature>
<name>A0A848FAR8_9BURK</name>
<dbReference type="GO" id="GO:0009306">
    <property type="term" value="P:protein secretion"/>
    <property type="evidence" value="ECO:0007669"/>
    <property type="project" value="InterPro"/>
</dbReference>
<dbReference type="PANTHER" id="PTHR30332:SF17">
    <property type="entry name" value="TYPE IV PILIATION SYSTEM PROTEIN DR_0774-RELATED"/>
    <property type="match status" value="1"/>
</dbReference>
<dbReference type="InterPro" id="IPR001775">
    <property type="entry name" value="GspD/PilQ"/>
</dbReference>
<dbReference type="AlphaFoldDB" id="A0A848FAR8"/>
<organism evidence="5 6">
    <name type="scientific">Azohydromonas caseinilytica</name>
    <dbReference type="NCBI Taxonomy" id="2728836"/>
    <lineage>
        <taxon>Bacteria</taxon>
        <taxon>Pseudomonadati</taxon>
        <taxon>Pseudomonadota</taxon>
        <taxon>Betaproteobacteria</taxon>
        <taxon>Burkholderiales</taxon>
        <taxon>Sphaerotilaceae</taxon>
        <taxon>Azohydromonas</taxon>
    </lineage>
</organism>
<dbReference type="PRINTS" id="PR00811">
    <property type="entry name" value="BCTERIALGSPD"/>
</dbReference>
<dbReference type="Proteomes" id="UP000574067">
    <property type="component" value="Unassembled WGS sequence"/>
</dbReference>
<dbReference type="InterPro" id="IPR004846">
    <property type="entry name" value="T2SS/T3SS_dom"/>
</dbReference>
<sequence length="562" mass="57219">MPGAAAAPAREAAPLAAAASQCTRVEIAPPVHVSAGKSTVIRPGNPIRRILLGNAEGSRAGAPRPATPATPASTGAPSAPAASEESPLRPGVADIDVLLLGPSEIYVLGKSLGTTNVVLLEQSGRCTALDVVVSMDTSALQALLQQLLPEEKGVRVSVAYDNFVLSGTVSDSTALSHVMEITNAFVRGTGVAGGSTGSNVAGINPRIVNMLSVGAPQQVMLEVKVAEVAKSVMDQFGIDFARAYAAGDGSMIRFLSGIFGGSNASMGQLSGTGANGAPLSSVGAVVGGSIPSAIGSAGNVTQELTTLNGQIIPKYTTTYGTVPARGVSNLSVNAQKTDGLVKILAEPTVMAISGQKGQFLAGGKIFIPVSVDNGSSGRTVTLEEKEFGVSVHFLPTVLGSGRINLEVNTEVSELNREGVGLTVPGVSGLAVLPAFTSRRAKTTVQLADGQSFAIGGLIKNNFTTSVRAFPVLGELPVLGALFRSTDFQSDKSELLFVITPRLVKPLPPGYALPTDRITPPDRVQLHLMGRMEGTGSGAADTAPAAPSGTQPPATDASGFQVK</sequence>
<proteinExistence type="inferred from homology"/>
<evidence type="ECO:0000313" key="5">
    <source>
        <dbReference type="EMBL" id="NML15300.1"/>
    </source>
</evidence>
<feature type="region of interest" description="Disordered" evidence="2">
    <location>
        <begin position="55"/>
        <end position="87"/>
    </location>
</feature>
<reference evidence="5 6" key="1">
    <citation type="submission" date="2020-04" db="EMBL/GenBank/DDBJ databases">
        <title>Azohydromonas sp. isolated from soil.</title>
        <authorList>
            <person name="Dahal R.H."/>
        </authorList>
    </citation>
    <scope>NUCLEOTIDE SEQUENCE [LARGE SCALE GENOMIC DNA]</scope>
    <source>
        <strain evidence="5 6">G-1-1-14</strain>
    </source>
</reference>
<accession>A0A848FAR8</accession>
<dbReference type="Pfam" id="PF00263">
    <property type="entry name" value="Secretin"/>
    <property type="match status" value="1"/>
</dbReference>
<evidence type="ECO:0000313" key="6">
    <source>
        <dbReference type="Proteomes" id="UP000574067"/>
    </source>
</evidence>
<feature type="domain" description="Pilus formation protein N-terminal" evidence="4">
    <location>
        <begin position="96"/>
        <end position="134"/>
    </location>
</feature>
<evidence type="ECO:0000259" key="4">
    <source>
        <dbReference type="Pfam" id="PF13629"/>
    </source>
</evidence>
<dbReference type="PANTHER" id="PTHR30332">
    <property type="entry name" value="PROBABLE GENERAL SECRETION PATHWAY PROTEIN D"/>
    <property type="match status" value="1"/>
</dbReference>
<dbReference type="Pfam" id="PF13629">
    <property type="entry name" value="T2SS-T3SS_pil_N"/>
    <property type="match status" value="1"/>
</dbReference>
<gene>
    <name evidence="5" type="ORF">HHL10_09940</name>
</gene>
<dbReference type="GO" id="GO:0015627">
    <property type="term" value="C:type II protein secretion system complex"/>
    <property type="evidence" value="ECO:0007669"/>
    <property type="project" value="TreeGrafter"/>
</dbReference>